<dbReference type="PROSITE" id="PS51421">
    <property type="entry name" value="RAS"/>
    <property type="match status" value="1"/>
</dbReference>
<evidence type="ECO:0000256" key="2">
    <source>
        <dbReference type="ARBA" id="ARBA00023134"/>
    </source>
</evidence>
<keyword evidence="3" id="KW-0175">Coiled coil</keyword>
<feature type="coiled-coil region" evidence="3">
    <location>
        <begin position="165"/>
        <end position="192"/>
    </location>
</feature>
<dbReference type="Pfam" id="PF00071">
    <property type="entry name" value="Ras"/>
    <property type="match status" value="1"/>
</dbReference>
<dbReference type="InterPro" id="IPR027417">
    <property type="entry name" value="P-loop_NTPase"/>
</dbReference>
<gene>
    <name evidence="4" type="ORF">M0811_11377</name>
</gene>
<keyword evidence="2" id="KW-0342">GTP-binding</keyword>
<dbReference type="GO" id="GO:0007165">
    <property type="term" value="P:signal transduction"/>
    <property type="evidence" value="ECO:0007669"/>
    <property type="project" value="InterPro"/>
</dbReference>
<evidence type="ECO:0000256" key="1">
    <source>
        <dbReference type="ARBA" id="ARBA00022741"/>
    </source>
</evidence>
<dbReference type="InterPro" id="IPR020849">
    <property type="entry name" value="Small_GTPase_Ras-type"/>
</dbReference>
<dbReference type="SUPFAM" id="SSF52540">
    <property type="entry name" value="P-loop containing nucleoside triphosphate hydrolases"/>
    <property type="match status" value="1"/>
</dbReference>
<dbReference type="PRINTS" id="PR00449">
    <property type="entry name" value="RASTRNSFRMNG"/>
</dbReference>
<accession>A0A9Q0LBV1</accession>
<evidence type="ECO:0000313" key="4">
    <source>
        <dbReference type="EMBL" id="KAJ5070012.1"/>
    </source>
</evidence>
<sequence length="198" mass="23209">MDDKELKVKVCIFGAGGVGKSSIVTKFIDERFLPEYDPTIEDFFRKRITLNDEQINFSIIDTAGNEEYSLIIENWIKESNIFVLVYSITRKLSLKEVQFFHDKIQRFFDCENYPKVLIGNKSDLFTKREVSIEKGKKLAKELNCKFIETSAKTGENINQIFYETILLEIERLKTIENQKENQNNQNQKKKKKGKCLLM</sequence>
<dbReference type="FunFam" id="3.40.50.300:FF:001423">
    <property type="entry name" value="Ras family GTPase"/>
    <property type="match status" value="1"/>
</dbReference>
<keyword evidence="5" id="KW-1185">Reference proteome</keyword>
<dbReference type="AlphaFoldDB" id="A0A9Q0LBV1"/>
<dbReference type="PROSITE" id="PS51419">
    <property type="entry name" value="RAB"/>
    <property type="match status" value="1"/>
</dbReference>
<dbReference type="EMBL" id="JAPDFW010000100">
    <property type="protein sequence ID" value="KAJ5070012.1"/>
    <property type="molecule type" value="Genomic_DNA"/>
</dbReference>
<comment type="caution">
    <text evidence="4">The sequence shown here is derived from an EMBL/GenBank/DDBJ whole genome shotgun (WGS) entry which is preliminary data.</text>
</comment>
<dbReference type="Proteomes" id="UP001149090">
    <property type="component" value="Unassembled WGS sequence"/>
</dbReference>
<keyword evidence="1" id="KW-0547">Nucleotide-binding</keyword>
<dbReference type="NCBIfam" id="TIGR00231">
    <property type="entry name" value="small_GTP"/>
    <property type="match status" value="1"/>
</dbReference>
<proteinExistence type="predicted"/>
<dbReference type="Gene3D" id="3.40.50.300">
    <property type="entry name" value="P-loop containing nucleotide triphosphate hydrolases"/>
    <property type="match status" value="1"/>
</dbReference>
<dbReference type="GO" id="GO:0016020">
    <property type="term" value="C:membrane"/>
    <property type="evidence" value="ECO:0007669"/>
    <property type="project" value="InterPro"/>
</dbReference>
<evidence type="ECO:0000256" key="3">
    <source>
        <dbReference type="SAM" id="Coils"/>
    </source>
</evidence>
<dbReference type="OrthoDB" id="265044at2759"/>
<dbReference type="GO" id="GO:0003924">
    <property type="term" value="F:GTPase activity"/>
    <property type="evidence" value="ECO:0007669"/>
    <property type="project" value="InterPro"/>
</dbReference>
<organism evidence="4 5">
    <name type="scientific">Anaeramoeba ignava</name>
    <name type="common">Anaerobic marine amoeba</name>
    <dbReference type="NCBI Taxonomy" id="1746090"/>
    <lineage>
        <taxon>Eukaryota</taxon>
        <taxon>Metamonada</taxon>
        <taxon>Anaeramoebidae</taxon>
        <taxon>Anaeramoeba</taxon>
    </lineage>
</organism>
<dbReference type="PROSITE" id="PS51420">
    <property type="entry name" value="RHO"/>
    <property type="match status" value="1"/>
</dbReference>
<dbReference type="CDD" id="cd00876">
    <property type="entry name" value="Ras"/>
    <property type="match status" value="1"/>
</dbReference>
<reference evidence="4" key="1">
    <citation type="submission" date="2022-10" db="EMBL/GenBank/DDBJ databases">
        <title>Novel sulphate-reducing endosymbionts in the free-living metamonad Anaeramoeba.</title>
        <authorList>
            <person name="Jerlstrom-Hultqvist J."/>
            <person name="Cepicka I."/>
            <person name="Gallot-Lavallee L."/>
            <person name="Salas-Leiva D."/>
            <person name="Curtis B.A."/>
            <person name="Zahonova K."/>
            <person name="Pipaliya S."/>
            <person name="Dacks J."/>
            <person name="Roger A.J."/>
        </authorList>
    </citation>
    <scope>NUCLEOTIDE SEQUENCE</scope>
    <source>
        <strain evidence="4">BMAN</strain>
    </source>
</reference>
<dbReference type="InterPro" id="IPR001806">
    <property type="entry name" value="Small_GTPase"/>
</dbReference>
<evidence type="ECO:0000313" key="5">
    <source>
        <dbReference type="Proteomes" id="UP001149090"/>
    </source>
</evidence>
<dbReference type="SMART" id="SM00175">
    <property type="entry name" value="RAB"/>
    <property type="match status" value="1"/>
</dbReference>
<name>A0A9Q0LBV1_ANAIG</name>
<dbReference type="GO" id="GO:0005525">
    <property type="term" value="F:GTP binding"/>
    <property type="evidence" value="ECO:0007669"/>
    <property type="project" value="UniProtKB-KW"/>
</dbReference>
<dbReference type="InterPro" id="IPR005225">
    <property type="entry name" value="Small_GTP-bd"/>
</dbReference>
<dbReference type="PANTHER" id="PTHR24070">
    <property type="entry name" value="RAS, DI-RAS, AND RHEB FAMILY MEMBERS OF SMALL GTPASE SUPERFAMILY"/>
    <property type="match status" value="1"/>
</dbReference>
<dbReference type="SMART" id="SM00173">
    <property type="entry name" value="RAS"/>
    <property type="match status" value="1"/>
</dbReference>
<protein>
    <submittedName>
        <fullName evidence="4">Ras gtpase</fullName>
    </submittedName>
</protein>
<dbReference type="SMART" id="SM00174">
    <property type="entry name" value="RHO"/>
    <property type="match status" value="1"/>
</dbReference>
<dbReference type="OMA" id="KELCGEY"/>